<gene>
    <name evidence="2" type="ORF">M0R89_16845</name>
</gene>
<dbReference type="KEGG" id="halx:M0R89_16845"/>
<feature type="compositionally biased region" description="Basic and acidic residues" evidence="1">
    <location>
        <begin position="1"/>
        <end position="14"/>
    </location>
</feature>
<evidence type="ECO:0000256" key="1">
    <source>
        <dbReference type="SAM" id="MobiDB-lite"/>
    </source>
</evidence>
<dbReference type="GeneID" id="72186902"/>
<protein>
    <submittedName>
        <fullName evidence="2">Uncharacterized protein</fullName>
    </submittedName>
</protein>
<keyword evidence="3" id="KW-1185">Reference proteome</keyword>
<sequence length="126" mass="14136">MTRPDRHTQTRDDSTTDQTADDTPMRDVSHTHPHAARGTVNRPFQRGPVVAADGGERDAVSRTSEDERSESSESEREARDADAREEDDEESRADRMKDVAHTPPYGEGADRVFERGGEREPVESEE</sequence>
<dbReference type="InterPro" id="IPR058742">
    <property type="entry name" value="DUF7989"/>
</dbReference>
<evidence type="ECO:0000313" key="3">
    <source>
        <dbReference type="Proteomes" id="UP000830729"/>
    </source>
</evidence>
<dbReference type="Pfam" id="PF25951">
    <property type="entry name" value="DUF7989"/>
    <property type="match status" value="1"/>
</dbReference>
<dbReference type="EMBL" id="CP096659">
    <property type="protein sequence ID" value="UPV74193.1"/>
    <property type="molecule type" value="Genomic_DNA"/>
</dbReference>
<name>A0A8U0HTW8_9EURY</name>
<feature type="compositionally biased region" description="Basic and acidic residues" evidence="1">
    <location>
        <begin position="108"/>
        <end position="126"/>
    </location>
</feature>
<dbReference type="RefSeq" id="WP_248650240.1">
    <property type="nucleotide sequence ID" value="NZ_CP096659.1"/>
</dbReference>
<feature type="compositionally biased region" description="Basic and acidic residues" evidence="1">
    <location>
        <begin position="54"/>
        <end position="82"/>
    </location>
</feature>
<organism evidence="2 3">
    <name type="scientific">Halorussus limi</name>
    <dbReference type="NCBI Taxonomy" id="2938695"/>
    <lineage>
        <taxon>Archaea</taxon>
        <taxon>Methanobacteriati</taxon>
        <taxon>Methanobacteriota</taxon>
        <taxon>Stenosarchaea group</taxon>
        <taxon>Halobacteria</taxon>
        <taxon>Halobacteriales</taxon>
        <taxon>Haladaptataceae</taxon>
        <taxon>Halorussus</taxon>
    </lineage>
</organism>
<dbReference type="AlphaFoldDB" id="A0A8U0HTW8"/>
<dbReference type="Proteomes" id="UP000830729">
    <property type="component" value="Chromosome"/>
</dbReference>
<accession>A0A8U0HTW8</accession>
<feature type="region of interest" description="Disordered" evidence="1">
    <location>
        <begin position="1"/>
        <end position="126"/>
    </location>
</feature>
<proteinExistence type="predicted"/>
<evidence type="ECO:0000313" key="2">
    <source>
        <dbReference type="EMBL" id="UPV74193.1"/>
    </source>
</evidence>
<reference evidence="2 3" key="1">
    <citation type="submission" date="2022-04" db="EMBL/GenBank/DDBJ databases">
        <title>Diverse halophilic archaea isolated from saline environments.</title>
        <authorList>
            <person name="Cui H.-L."/>
        </authorList>
    </citation>
    <scope>NUCLEOTIDE SEQUENCE [LARGE SCALE GENOMIC DNA]</scope>
    <source>
        <strain evidence="2 3">XZYJT49</strain>
    </source>
</reference>